<keyword evidence="3 5" id="KW-1133">Transmembrane helix</keyword>
<dbReference type="NCBIfam" id="NF037968">
    <property type="entry name" value="SemiSWEET_2"/>
    <property type="match status" value="1"/>
</dbReference>
<name>A0ABV5WDY9_9BACI</name>
<evidence type="ECO:0000256" key="5">
    <source>
        <dbReference type="SAM" id="Phobius"/>
    </source>
</evidence>
<keyword evidence="6" id="KW-0813">Transport</keyword>
<accession>A0ABV5WDY9</accession>
<sequence>MRKLLQNQVGGEIYGFFTILGVTAAFLTTFSFLPQTIKTIKEKNTEGISLLMYGMFTAGVFLWLLYGFYTKDLPVFFANLITFSFAITILTLKLKYR</sequence>
<dbReference type="RefSeq" id="WP_379949098.1">
    <property type="nucleotide sequence ID" value="NZ_JBHMAF010000041.1"/>
</dbReference>
<keyword evidence="6" id="KW-0762">Sugar transport</keyword>
<gene>
    <name evidence="6" type="ORF">ACFFMS_09990</name>
</gene>
<evidence type="ECO:0000256" key="1">
    <source>
        <dbReference type="ARBA" id="ARBA00004141"/>
    </source>
</evidence>
<reference evidence="6 7" key="1">
    <citation type="submission" date="2024-09" db="EMBL/GenBank/DDBJ databases">
        <authorList>
            <person name="Sun Q."/>
            <person name="Mori K."/>
        </authorList>
    </citation>
    <scope>NUCLEOTIDE SEQUENCE [LARGE SCALE GENOMIC DNA]</scope>
    <source>
        <strain evidence="6 7">JCM 11201</strain>
    </source>
</reference>
<evidence type="ECO:0000313" key="6">
    <source>
        <dbReference type="EMBL" id="MFB9758814.1"/>
    </source>
</evidence>
<dbReference type="EMBL" id="JBHMAF010000041">
    <property type="protein sequence ID" value="MFB9758814.1"/>
    <property type="molecule type" value="Genomic_DNA"/>
</dbReference>
<dbReference type="InterPro" id="IPR047662">
    <property type="entry name" value="SemiSWEET"/>
</dbReference>
<comment type="subcellular location">
    <subcellularLocation>
        <location evidence="1">Membrane</location>
        <topology evidence="1">Multi-pass membrane protein</topology>
    </subcellularLocation>
</comment>
<proteinExistence type="predicted"/>
<feature type="transmembrane region" description="Helical" evidence="5">
    <location>
        <begin position="13"/>
        <end position="33"/>
    </location>
</feature>
<evidence type="ECO:0000256" key="4">
    <source>
        <dbReference type="ARBA" id="ARBA00023136"/>
    </source>
</evidence>
<dbReference type="Proteomes" id="UP001589609">
    <property type="component" value="Unassembled WGS sequence"/>
</dbReference>
<evidence type="ECO:0000256" key="3">
    <source>
        <dbReference type="ARBA" id="ARBA00022989"/>
    </source>
</evidence>
<keyword evidence="2 5" id="KW-0812">Transmembrane</keyword>
<comment type="caution">
    <text evidence="6">The sequence shown here is derived from an EMBL/GenBank/DDBJ whole genome shotgun (WGS) entry which is preliminary data.</text>
</comment>
<protein>
    <submittedName>
        <fullName evidence="6">SemiSWEET family sugar transporter</fullName>
    </submittedName>
</protein>
<organism evidence="6 7">
    <name type="scientific">Ectobacillus funiculus</name>
    <dbReference type="NCBI Taxonomy" id="137993"/>
    <lineage>
        <taxon>Bacteria</taxon>
        <taxon>Bacillati</taxon>
        <taxon>Bacillota</taxon>
        <taxon>Bacilli</taxon>
        <taxon>Bacillales</taxon>
        <taxon>Bacillaceae</taxon>
        <taxon>Ectobacillus</taxon>
    </lineage>
</organism>
<feature type="transmembrane region" description="Helical" evidence="5">
    <location>
        <begin position="75"/>
        <end position="94"/>
    </location>
</feature>
<keyword evidence="7" id="KW-1185">Reference proteome</keyword>
<feature type="transmembrane region" description="Helical" evidence="5">
    <location>
        <begin position="45"/>
        <end position="69"/>
    </location>
</feature>
<keyword evidence="4 5" id="KW-0472">Membrane</keyword>
<dbReference type="InterPro" id="IPR006603">
    <property type="entry name" value="PQ-loop_rpt"/>
</dbReference>
<dbReference type="Gene3D" id="1.20.1280.290">
    <property type="match status" value="1"/>
</dbReference>
<evidence type="ECO:0000256" key="2">
    <source>
        <dbReference type="ARBA" id="ARBA00022692"/>
    </source>
</evidence>
<evidence type="ECO:0000313" key="7">
    <source>
        <dbReference type="Proteomes" id="UP001589609"/>
    </source>
</evidence>
<dbReference type="Pfam" id="PF04193">
    <property type="entry name" value="PQ-loop"/>
    <property type="match status" value="1"/>
</dbReference>